<accession>H6SSB4</accession>
<dbReference type="Proteomes" id="UP000033220">
    <property type="component" value="Chromosome DSM 122"/>
</dbReference>
<dbReference type="eggNOG" id="ENOG502Z7K7">
    <property type="taxonomic scope" value="Bacteria"/>
</dbReference>
<dbReference type="HOGENOM" id="CLU_078226_0_0_5"/>
<evidence type="ECO:0000313" key="2">
    <source>
        <dbReference type="Proteomes" id="UP000033220"/>
    </source>
</evidence>
<dbReference type="AlphaFoldDB" id="H6SSB4"/>
<sequence>MEPSTMPQQFPFPVDNQLTPIVMAFKNRRMIADEALPRFPVAGMNYRYSEYDLSQGLTIPETAVGRRARPNKVVFTASERNGATTDHALDDEVPQADVDNAPAAQKNLIARTSERLANLIALRREIRVAEKLFDESSYPAANKTTLSGAAQFSDAASDPIGLLTDIMDGMIYRPNVMVFGRRAFTKFARHPAVVKAINHTSGDSGFVRQQDVAALFELDRVLVGEAFVNIARKGQTPELQRAWGPHIALYFLDDLGGPSESPSFGFTAQFGARLAGQWPDKNIGMRGGTVVRVGESVEEVIAAPSLGYFIENAIADD</sequence>
<proteinExistence type="predicted"/>
<evidence type="ECO:0008006" key="3">
    <source>
        <dbReference type="Google" id="ProtNLM"/>
    </source>
</evidence>
<evidence type="ECO:0000313" key="1">
    <source>
        <dbReference type="EMBL" id="CCG07793.1"/>
    </source>
</evidence>
<dbReference type="KEGG" id="rpm:RSPPHO_01167"/>
<dbReference type="InterPro" id="IPR053738">
    <property type="entry name" value="Lambda_capsid_assembly"/>
</dbReference>
<dbReference type="Gene3D" id="3.90.1690.10">
    <property type="entry name" value="phage-related protein like domain"/>
    <property type="match status" value="1"/>
</dbReference>
<organism evidence="1 2">
    <name type="scientific">Pararhodospirillum photometricum DSM 122</name>
    <dbReference type="NCBI Taxonomy" id="1150469"/>
    <lineage>
        <taxon>Bacteria</taxon>
        <taxon>Pseudomonadati</taxon>
        <taxon>Pseudomonadota</taxon>
        <taxon>Alphaproteobacteria</taxon>
        <taxon>Rhodospirillales</taxon>
        <taxon>Rhodospirillaceae</taxon>
        <taxon>Pararhodospirillum</taxon>
    </lineage>
</organism>
<protein>
    <recommendedName>
        <fullName evidence="3">Phage capsid protein</fullName>
    </recommendedName>
</protein>
<dbReference type="EMBL" id="HE663493">
    <property type="protein sequence ID" value="CCG07793.1"/>
    <property type="molecule type" value="Genomic_DNA"/>
</dbReference>
<dbReference type="PATRIC" id="fig|1150469.3.peg.1324"/>
<name>H6SSB4_PARPM</name>
<dbReference type="STRING" id="1150469.RSPPHO_01167"/>
<dbReference type="InterPro" id="IPR005564">
    <property type="entry name" value="Major_capsid_GpE"/>
</dbReference>
<reference evidence="1 2" key="1">
    <citation type="submission" date="2012-02" db="EMBL/GenBank/DDBJ databases">
        <title>Shotgun genome sequence of Phaeospirillum photometricum DSM 122.</title>
        <authorList>
            <person name="Duquesne K."/>
            <person name="Sturgis J."/>
        </authorList>
    </citation>
    <scope>NUCLEOTIDE SEQUENCE [LARGE SCALE GENOMIC DNA]</scope>
    <source>
        <strain evidence="2">DSM122</strain>
    </source>
</reference>
<keyword evidence="2" id="KW-1185">Reference proteome</keyword>
<gene>
    <name evidence="1" type="ORF">RSPPHO_01167</name>
</gene>
<dbReference type="Pfam" id="PF03864">
    <property type="entry name" value="Phage_cap_E"/>
    <property type="match status" value="1"/>
</dbReference>